<dbReference type="Proteomes" id="UP000323000">
    <property type="component" value="Chromosome 1"/>
</dbReference>
<sequence>MTPVTSKVKKIEVKSYSSFKSKFRTMNDGKICRWHEGKLHNVHLKILRFIGKKASSVMLIQKRLKGDSDNQHWSFQLMPK</sequence>
<reference evidence="2" key="1">
    <citation type="journal article" date="2019" name="Gigascience">
        <title>De novo genome assembly of the endangered Acer yangbiense, a plant species with extremely small populations endemic to Yunnan Province, China.</title>
        <authorList>
            <person name="Yang J."/>
            <person name="Wariss H.M."/>
            <person name="Tao L."/>
            <person name="Zhang R."/>
            <person name="Yun Q."/>
            <person name="Hollingsworth P."/>
            <person name="Dao Z."/>
            <person name="Luo G."/>
            <person name="Guo H."/>
            <person name="Ma Y."/>
            <person name="Sun W."/>
        </authorList>
    </citation>
    <scope>NUCLEOTIDE SEQUENCE [LARGE SCALE GENOMIC DNA]</scope>
    <source>
        <strain evidence="2">cv. Malutang</strain>
    </source>
</reference>
<name>A0A5C7IVX3_9ROSI</name>
<keyword evidence="2" id="KW-1185">Reference proteome</keyword>
<dbReference type="PANTHER" id="PTHR36400:SF1">
    <property type="entry name" value="RIBOSOMAL PROTEIN L35"/>
    <property type="match status" value="1"/>
</dbReference>
<dbReference type="AlphaFoldDB" id="A0A5C7IVX3"/>
<dbReference type="PANTHER" id="PTHR36400">
    <property type="entry name" value="RIBOSOMAL PROTEIN L35"/>
    <property type="match status" value="1"/>
</dbReference>
<comment type="caution">
    <text evidence="1">The sequence shown here is derived from an EMBL/GenBank/DDBJ whole genome shotgun (WGS) entry which is preliminary data.</text>
</comment>
<accession>A0A5C7IVX3</accession>
<organism evidence="1 2">
    <name type="scientific">Acer yangbiense</name>
    <dbReference type="NCBI Taxonomy" id="1000413"/>
    <lineage>
        <taxon>Eukaryota</taxon>
        <taxon>Viridiplantae</taxon>
        <taxon>Streptophyta</taxon>
        <taxon>Embryophyta</taxon>
        <taxon>Tracheophyta</taxon>
        <taxon>Spermatophyta</taxon>
        <taxon>Magnoliopsida</taxon>
        <taxon>eudicotyledons</taxon>
        <taxon>Gunneridae</taxon>
        <taxon>Pentapetalae</taxon>
        <taxon>rosids</taxon>
        <taxon>malvids</taxon>
        <taxon>Sapindales</taxon>
        <taxon>Sapindaceae</taxon>
        <taxon>Hippocastanoideae</taxon>
        <taxon>Acereae</taxon>
        <taxon>Acer</taxon>
    </lineage>
</organism>
<proteinExistence type="predicted"/>
<dbReference type="EMBL" id="VAHF01000001">
    <property type="protein sequence ID" value="TXG73014.1"/>
    <property type="molecule type" value="Genomic_DNA"/>
</dbReference>
<dbReference type="OrthoDB" id="512750at2759"/>
<gene>
    <name evidence="1" type="ORF">EZV62_001593</name>
</gene>
<protein>
    <submittedName>
        <fullName evidence="1">Uncharacterized protein</fullName>
    </submittedName>
</protein>
<evidence type="ECO:0000313" key="1">
    <source>
        <dbReference type="EMBL" id="TXG73014.1"/>
    </source>
</evidence>
<evidence type="ECO:0000313" key="2">
    <source>
        <dbReference type="Proteomes" id="UP000323000"/>
    </source>
</evidence>